<dbReference type="PATRIC" id="fig|320778.3.peg.2737"/>
<keyword evidence="2" id="KW-1185">Reference proteome</keyword>
<protein>
    <submittedName>
        <fullName evidence="1">Uncharacterized protein</fullName>
    </submittedName>
</protein>
<proteinExistence type="predicted"/>
<gene>
    <name evidence="1" type="ORF">ABT57_12545</name>
</gene>
<dbReference type="RefSeq" id="WP_047885580.1">
    <property type="nucleotide sequence ID" value="NZ_JAHRDW010000097.1"/>
</dbReference>
<evidence type="ECO:0000313" key="1">
    <source>
        <dbReference type="EMBL" id="KLV08653.1"/>
    </source>
</evidence>
<dbReference type="Proteomes" id="UP000035909">
    <property type="component" value="Unassembled WGS sequence"/>
</dbReference>
<sequence length="63" mass="7247">MMIIRMLPNSKAAEALCICYEKKRVYDHHGKQYFVTSISVAGSGRDTRVEAELEPVWNEEVVF</sequence>
<dbReference type="OrthoDB" id="9950345at2"/>
<name>A0A0J1HAG6_9GAMM</name>
<dbReference type="EMBL" id="LDOU01000013">
    <property type="protein sequence ID" value="KLV08653.1"/>
    <property type="molecule type" value="Genomic_DNA"/>
</dbReference>
<evidence type="ECO:0000313" key="2">
    <source>
        <dbReference type="Proteomes" id="UP000035909"/>
    </source>
</evidence>
<reference evidence="1 2" key="1">
    <citation type="submission" date="2015-05" db="EMBL/GenBank/DDBJ databases">
        <title>Photobacterium galathea sp. nov.</title>
        <authorList>
            <person name="Machado H."/>
            <person name="Gram L."/>
        </authorList>
    </citation>
    <scope>NUCLEOTIDE SEQUENCE [LARGE SCALE GENOMIC DNA]</scope>
    <source>
        <strain evidence="1 2">DSM 22954</strain>
    </source>
</reference>
<dbReference type="STRING" id="320778.ABT57_12545"/>
<dbReference type="AlphaFoldDB" id="A0A0J1HAG6"/>
<comment type="caution">
    <text evidence="1">The sequence shown here is derived from an EMBL/GenBank/DDBJ whole genome shotgun (WGS) entry which is preliminary data.</text>
</comment>
<organism evidence="1 2">
    <name type="scientific">Photobacterium ganghwense</name>
    <dbReference type="NCBI Taxonomy" id="320778"/>
    <lineage>
        <taxon>Bacteria</taxon>
        <taxon>Pseudomonadati</taxon>
        <taxon>Pseudomonadota</taxon>
        <taxon>Gammaproteobacteria</taxon>
        <taxon>Vibrionales</taxon>
        <taxon>Vibrionaceae</taxon>
        <taxon>Photobacterium</taxon>
    </lineage>
</organism>
<accession>A0A0J1HAG6</accession>